<reference evidence="2" key="1">
    <citation type="submission" date="2016-10" db="EMBL/GenBank/DDBJ databases">
        <authorList>
            <person name="Varghese N."/>
            <person name="Submissions S."/>
        </authorList>
    </citation>
    <scope>NUCLEOTIDE SEQUENCE [LARGE SCALE GENOMIC DNA]</scope>
    <source>
        <strain evidence="2">DSM 16858</strain>
    </source>
</reference>
<dbReference type="EMBL" id="FOIJ01000008">
    <property type="protein sequence ID" value="SEU16781.1"/>
    <property type="molecule type" value="Genomic_DNA"/>
</dbReference>
<keyword evidence="2" id="KW-1185">Reference proteome</keyword>
<evidence type="ECO:0000313" key="2">
    <source>
        <dbReference type="Proteomes" id="UP000199181"/>
    </source>
</evidence>
<organism evidence="1 2">
    <name type="scientific">Stigmatella erecta</name>
    <dbReference type="NCBI Taxonomy" id="83460"/>
    <lineage>
        <taxon>Bacteria</taxon>
        <taxon>Pseudomonadati</taxon>
        <taxon>Myxococcota</taxon>
        <taxon>Myxococcia</taxon>
        <taxon>Myxococcales</taxon>
        <taxon>Cystobacterineae</taxon>
        <taxon>Archangiaceae</taxon>
        <taxon>Stigmatella</taxon>
    </lineage>
</organism>
<name>A0A1I0K030_9BACT</name>
<proteinExistence type="predicted"/>
<sequence length="29" mass="3412">MAERNGADFRRALRSAERFRERAMARESA</sequence>
<dbReference type="AlphaFoldDB" id="A0A1I0K030"/>
<evidence type="ECO:0000313" key="1">
    <source>
        <dbReference type="EMBL" id="SEU16781.1"/>
    </source>
</evidence>
<accession>A0A1I0K030</accession>
<protein>
    <submittedName>
        <fullName evidence="1">Uncharacterized protein</fullName>
    </submittedName>
</protein>
<gene>
    <name evidence="1" type="ORF">SAMN05443639_108346</name>
</gene>
<dbReference type="Proteomes" id="UP000199181">
    <property type="component" value="Unassembled WGS sequence"/>
</dbReference>